<keyword evidence="4" id="KW-1134">Transmembrane beta strand</keyword>
<keyword evidence="9" id="KW-0472">Membrane</keyword>
<dbReference type="InterPro" id="IPR033900">
    <property type="entry name" value="Gram_neg_porin_domain"/>
</dbReference>
<name>A0A8J2Z127_9PROT</name>
<organism evidence="14 15">
    <name type="scientific">Aliidongia dinghuensis</name>
    <dbReference type="NCBI Taxonomy" id="1867774"/>
    <lineage>
        <taxon>Bacteria</taxon>
        <taxon>Pseudomonadati</taxon>
        <taxon>Pseudomonadota</taxon>
        <taxon>Alphaproteobacteria</taxon>
        <taxon>Rhodospirillales</taxon>
        <taxon>Dongiaceae</taxon>
        <taxon>Aliidongia</taxon>
    </lineage>
</organism>
<gene>
    <name evidence="14" type="ORF">GCM10011611_63120</name>
</gene>
<keyword evidence="6" id="KW-0732">Signal</keyword>
<dbReference type="SUPFAM" id="SSF56935">
    <property type="entry name" value="Porins"/>
    <property type="match status" value="1"/>
</dbReference>
<keyword evidence="7" id="KW-0406">Ion transport</keyword>
<keyword evidence="15" id="KW-1185">Reference proteome</keyword>
<reference evidence="14" key="1">
    <citation type="journal article" date="2014" name="Int. J. Syst. Evol. Microbiol.">
        <title>Complete genome sequence of Corynebacterium casei LMG S-19264T (=DSM 44701T), isolated from a smear-ripened cheese.</title>
        <authorList>
            <consortium name="US DOE Joint Genome Institute (JGI-PGF)"/>
            <person name="Walter F."/>
            <person name="Albersmeier A."/>
            <person name="Kalinowski J."/>
            <person name="Ruckert C."/>
        </authorList>
    </citation>
    <scope>NUCLEOTIDE SEQUENCE</scope>
    <source>
        <strain evidence="14">CGMCC 1.15725</strain>
    </source>
</reference>
<evidence type="ECO:0000256" key="1">
    <source>
        <dbReference type="ARBA" id="ARBA00004571"/>
    </source>
</evidence>
<sequence>MADLKAQIKALSDRLSQIEAERAAAAKVPAVQTTTGAPKQTSVPATLQKDQQGNTPGGTTAVVDTSVPATLQKDTGGNAIGILNNPVMLYDDKNTSVRLYGLIEATLGVANNQNNKGDLAVGYQTSWFSGNRLGFDAFHALSLGDQIGLPGLKVISKLETEFESPTGNADTPGVIFNRDAWVGFESDDLGKITFGRQNSLTRDFTQNWGDAYGTPEVTTKEGGYSNVNNFKQLIFYSASSTGTRNNSAIEWKKHLGDHWLVGLGYAFGSGGVGGSGNGGPGQFNAGGGGTPGQFSLGSNEAVSIAYNNLAIGPGKANFNVSYNRANNHENVNQAELVGGNYSIGPFRLNAGYIHYTGEQGEHNSAGTRTDNAWTVSGSYWPAAKVETDIGYVRMDGTHAGNCGGNTLLPFLQDASCVTRATVANGGRGTVFGSVIFHADKQTDFYLASDYLKVDGGWSVGDAQGNVDGIGHGRAHDDEVEVATGFRFKF</sequence>
<dbReference type="GO" id="GO:0006811">
    <property type="term" value="P:monoatomic ion transport"/>
    <property type="evidence" value="ECO:0007669"/>
    <property type="project" value="UniProtKB-KW"/>
</dbReference>
<protein>
    <submittedName>
        <fullName evidence="14">Porin</fullName>
    </submittedName>
</protein>
<feature type="coiled-coil region" evidence="11">
    <location>
        <begin position="1"/>
        <end position="28"/>
    </location>
</feature>
<evidence type="ECO:0000313" key="15">
    <source>
        <dbReference type="Proteomes" id="UP000646365"/>
    </source>
</evidence>
<dbReference type="GO" id="GO:0009279">
    <property type="term" value="C:cell outer membrane"/>
    <property type="evidence" value="ECO:0007669"/>
    <property type="project" value="UniProtKB-SubCell"/>
</dbReference>
<evidence type="ECO:0000256" key="10">
    <source>
        <dbReference type="ARBA" id="ARBA00023237"/>
    </source>
</evidence>
<keyword evidence="5" id="KW-0812">Transmembrane</keyword>
<evidence type="ECO:0000256" key="8">
    <source>
        <dbReference type="ARBA" id="ARBA00023114"/>
    </source>
</evidence>
<dbReference type="InterPro" id="IPR023614">
    <property type="entry name" value="Porin_dom_sf"/>
</dbReference>
<comment type="subcellular location">
    <subcellularLocation>
        <location evidence="1">Cell outer membrane</location>
        <topology evidence="1">Multi-pass membrane protein</topology>
    </subcellularLocation>
</comment>
<reference evidence="14" key="2">
    <citation type="submission" date="2020-09" db="EMBL/GenBank/DDBJ databases">
        <authorList>
            <person name="Sun Q."/>
            <person name="Zhou Y."/>
        </authorList>
    </citation>
    <scope>NUCLEOTIDE SEQUENCE</scope>
    <source>
        <strain evidence="14">CGMCC 1.15725</strain>
    </source>
</reference>
<accession>A0A8J2Z127</accession>
<evidence type="ECO:0000256" key="3">
    <source>
        <dbReference type="ARBA" id="ARBA00022448"/>
    </source>
</evidence>
<dbReference type="PANTHER" id="PTHR34501:SF9">
    <property type="entry name" value="MAJOR OUTER MEMBRANE PROTEIN P.IA"/>
    <property type="match status" value="1"/>
</dbReference>
<evidence type="ECO:0000256" key="2">
    <source>
        <dbReference type="ARBA" id="ARBA00011233"/>
    </source>
</evidence>
<evidence type="ECO:0000259" key="13">
    <source>
        <dbReference type="Pfam" id="PF13609"/>
    </source>
</evidence>
<dbReference type="EMBL" id="BMJQ01000027">
    <property type="protein sequence ID" value="GGF48077.1"/>
    <property type="molecule type" value="Genomic_DNA"/>
</dbReference>
<keyword evidence="11" id="KW-0175">Coiled coil</keyword>
<dbReference type="InterPro" id="IPR050298">
    <property type="entry name" value="Gram-neg_bact_OMP"/>
</dbReference>
<evidence type="ECO:0000256" key="6">
    <source>
        <dbReference type="ARBA" id="ARBA00022729"/>
    </source>
</evidence>
<dbReference type="AlphaFoldDB" id="A0A8J2Z127"/>
<evidence type="ECO:0000256" key="11">
    <source>
        <dbReference type="SAM" id="Coils"/>
    </source>
</evidence>
<dbReference type="Gene3D" id="2.40.160.10">
    <property type="entry name" value="Porin"/>
    <property type="match status" value="1"/>
</dbReference>
<feature type="compositionally biased region" description="Polar residues" evidence="12">
    <location>
        <begin position="31"/>
        <end position="58"/>
    </location>
</feature>
<keyword evidence="3" id="KW-0813">Transport</keyword>
<evidence type="ECO:0000313" key="14">
    <source>
        <dbReference type="EMBL" id="GGF48077.1"/>
    </source>
</evidence>
<dbReference type="GO" id="GO:0046930">
    <property type="term" value="C:pore complex"/>
    <property type="evidence" value="ECO:0007669"/>
    <property type="project" value="UniProtKB-KW"/>
</dbReference>
<feature type="region of interest" description="Disordered" evidence="12">
    <location>
        <begin position="29"/>
        <end position="58"/>
    </location>
</feature>
<evidence type="ECO:0000256" key="5">
    <source>
        <dbReference type="ARBA" id="ARBA00022692"/>
    </source>
</evidence>
<dbReference type="RefSeq" id="WP_189052191.1">
    <property type="nucleotide sequence ID" value="NZ_BMJQ01000027.1"/>
</dbReference>
<proteinExistence type="predicted"/>
<evidence type="ECO:0000256" key="12">
    <source>
        <dbReference type="SAM" id="MobiDB-lite"/>
    </source>
</evidence>
<dbReference type="CDD" id="cd00342">
    <property type="entry name" value="gram_neg_porins"/>
    <property type="match status" value="1"/>
</dbReference>
<dbReference type="GO" id="GO:0015288">
    <property type="term" value="F:porin activity"/>
    <property type="evidence" value="ECO:0007669"/>
    <property type="project" value="UniProtKB-KW"/>
</dbReference>
<evidence type="ECO:0000256" key="9">
    <source>
        <dbReference type="ARBA" id="ARBA00023136"/>
    </source>
</evidence>
<keyword evidence="10" id="KW-0998">Cell outer membrane</keyword>
<dbReference type="Pfam" id="PF13609">
    <property type="entry name" value="Porin_4"/>
    <property type="match status" value="1"/>
</dbReference>
<keyword evidence="8" id="KW-0626">Porin</keyword>
<comment type="caution">
    <text evidence="14">The sequence shown here is derived from an EMBL/GenBank/DDBJ whole genome shotgun (WGS) entry which is preliminary data.</text>
</comment>
<evidence type="ECO:0000256" key="7">
    <source>
        <dbReference type="ARBA" id="ARBA00023065"/>
    </source>
</evidence>
<feature type="domain" description="Porin" evidence="13">
    <location>
        <begin position="96"/>
        <end position="399"/>
    </location>
</feature>
<dbReference type="PANTHER" id="PTHR34501">
    <property type="entry name" value="PROTEIN YDDL-RELATED"/>
    <property type="match status" value="1"/>
</dbReference>
<evidence type="ECO:0000256" key="4">
    <source>
        <dbReference type="ARBA" id="ARBA00022452"/>
    </source>
</evidence>
<dbReference type="Proteomes" id="UP000646365">
    <property type="component" value="Unassembled WGS sequence"/>
</dbReference>
<comment type="subunit">
    <text evidence="2">Homotrimer.</text>
</comment>